<dbReference type="SUPFAM" id="SSF52518">
    <property type="entry name" value="Thiamin diphosphate-binding fold (THDP-binding)"/>
    <property type="match status" value="1"/>
</dbReference>
<dbReference type="RefSeq" id="WP_022922600.1">
    <property type="nucleotide sequence ID" value="NZ_BMLB01000004.1"/>
</dbReference>
<proteinExistence type="inferred from homology"/>
<organism evidence="6 7">
    <name type="scientific">Ornithinimicrobium pekingense</name>
    <dbReference type="NCBI Taxonomy" id="384677"/>
    <lineage>
        <taxon>Bacteria</taxon>
        <taxon>Bacillati</taxon>
        <taxon>Actinomycetota</taxon>
        <taxon>Actinomycetes</taxon>
        <taxon>Micrococcales</taxon>
        <taxon>Ornithinimicrobiaceae</taxon>
        <taxon>Ornithinimicrobium</taxon>
    </lineage>
</organism>
<dbReference type="PANTHER" id="PTHR43380">
    <property type="entry name" value="2-OXOISOVALERATE DEHYDROGENASE SUBUNIT ALPHA, MITOCHONDRIAL"/>
    <property type="match status" value="1"/>
</dbReference>
<comment type="similarity">
    <text evidence="4">Belongs to the BCKDHA family.</text>
</comment>
<dbReference type="PANTHER" id="PTHR43380:SF1">
    <property type="entry name" value="2-OXOISOVALERATE DEHYDROGENASE SUBUNIT ALPHA, MITOCHONDRIAL"/>
    <property type="match status" value="1"/>
</dbReference>
<evidence type="ECO:0000259" key="5">
    <source>
        <dbReference type="Pfam" id="PF00676"/>
    </source>
</evidence>
<comment type="function">
    <text evidence="4">The branched-chain alpha-keto dehydrogenase complex catalyzes the overall conversion of alpha-keto acids to acyl-CoA and CO(2). It contains multiple copies of three enzymatic components: branched-chain alpha-keto acid decarboxylase (E1), lipoamide acyltransferase (E2) and lipoamide dehydrogenase (E3).</text>
</comment>
<comment type="catalytic activity">
    <reaction evidence="4">
        <text>N(6)-[(R)-lipoyl]-L-lysyl-[protein] + 3-methyl-2-oxobutanoate + H(+) = N(6)-[(R)-S(8)-2-methylpropanoyldihydrolipoyl]-L-lysyl-[protein] + CO2</text>
        <dbReference type="Rhea" id="RHEA:13457"/>
        <dbReference type="Rhea" id="RHEA-COMP:10474"/>
        <dbReference type="Rhea" id="RHEA-COMP:10497"/>
        <dbReference type="ChEBI" id="CHEBI:11851"/>
        <dbReference type="ChEBI" id="CHEBI:15378"/>
        <dbReference type="ChEBI" id="CHEBI:16526"/>
        <dbReference type="ChEBI" id="CHEBI:83099"/>
        <dbReference type="ChEBI" id="CHEBI:83142"/>
        <dbReference type="EC" id="1.2.4.4"/>
    </reaction>
</comment>
<comment type="cofactor">
    <cofactor evidence="1 4">
        <name>thiamine diphosphate</name>
        <dbReference type="ChEBI" id="CHEBI:58937"/>
    </cofactor>
</comment>
<dbReference type="InterPro" id="IPR001017">
    <property type="entry name" value="DH_E1"/>
</dbReference>
<dbReference type="Gene3D" id="3.40.50.970">
    <property type="match status" value="1"/>
</dbReference>
<sequence>MSDIAHLLPCAEPVRFLAPDGTPAEPTAETAATMEARGYVIPDDEDLLAVWRGMVVGRRFDAQATALTKQGRLAVYPSSRGQDACQVAPVLGLGADDWMFPTYRDSMALVTRGIDPVEVLTLLRGDWHCGYDPVSTRTAPQCTPLATQAVHAAGAADGLRRKGVEGVALCLIGDGATSEGDFHEGLNFAAVFNAPVVYLVQNNKYAISVPLARQTKAPALAYKGVGYGVRSEQVDGNDPAAVLAVMRAAYRHAREGKGPVLVEAHTYRMEAHTNADDATRYRTPDEVDGWTGQDPLVRLQAYLVGRGVLDDARIEEVRAEAEAFAADLRTRMNAEPQVDPMHLFDHVYAEPTPQLREQREMVRAEIAGSAHAAHGPAEEKEGAR</sequence>
<evidence type="ECO:0000256" key="1">
    <source>
        <dbReference type="ARBA" id="ARBA00001964"/>
    </source>
</evidence>
<dbReference type="InterPro" id="IPR050771">
    <property type="entry name" value="Alpha-ketoacid_DH_E1_comp"/>
</dbReference>
<dbReference type="EMBL" id="BMLB01000004">
    <property type="protein sequence ID" value="GGK71602.1"/>
    <property type="molecule type" value="Genomic_DNA"/>
</dbReference>
<accession>A0ABQ2F930</accession>
<comment type="caution">
    <text evidence="6">The sequence shown here is derived from an EMBL/GenBank/DDBJ whole genome shotgun (WGS) entry which is preliminary data.</text>
</comment>
<evidence type="ECO:0000313" key="6">
    <source>
        <dbReference type="EMBL" id="GGK71602.1"/>
    </source>
</evidence>
<dbReference type="EC" id="1.2.4.4" evidence="4"/>
<keyword evidence="2 4" id="KW-0560">Oxidoreductase</keyword>
<evidence type="ECO:0000313" key="7">
    <source>
        <dbReference type="Proteomes" id="UP000662111"/>
    </source>
</evidence>
<gene>
    <name evidence="6" type="primary">pdhA</name>
    <name evidence="6" type="ORF">GCM10011509_20150</name>
</gene>
<keyword evidence="7" id="KW-1185">Reference proteome</keyword>
<dbReference type="Proteomes" id="UP000662111">
    <property type="component" value="Unassembled WGS sequence"/>
</dbReference>
<keyword evidence="3 4" id="KW-0786">Thiamine pyrophosphate</keyword>
<evidence type="ECO:0000256" key="2">
    <source>
        <dbReference type="ARBA" id="ARBA00023002"/>
    </source>
</evidence>
<name>A0ABQ2F930_9MICO</name>
<dbReference type="Pfam" id="PF00676">
    <property type="entry name" value="E1_dh"/>
    <property type="match status" value="1"/>
</dbReference>
<keyword evidence="6" id="KW-0670">Pyruvate</keyword>
<protein>
    <recommendedName>
        <fullName evidence="4">2-oxoisovalerate dehydrogenase subunit alpha</fullName>
        <ecNumber evidence="4">1.2.4.4</ecNumber>
    </recommendedName>
    <alternativeName>
        <fullName evidence="4">Branched-chain alpha-keto acid dehydrogenase E1 component alpha chain</fullName>
    </alternativeName>
</protein>
<dbReference type="CDD" id="cd02000">
    <property type="entry name" value="TPP_E1_PDC_ADC_BCADC"/>
    <property type="match status" value="1"/>
</dbReference>
<evidence type="ECO:0000256" key="3">
    <source>
        <dbReference type="ARBA" id="ARBA00023052"/>
    </source>
</evidence>
<dbReference type="InterPro" id="IPR029061">
    <property type="entry name" value="THDP-binding"/>
</dbReference>
<feature type="domain" description="Dehydrogenase E1 component" evidence="5">
    <location>
        <begin position="54"/>
        <end position="336"/>
    </location>
</feature>
<evidence type="ECO:0000256" key="4">
    <source>
        <dbReference type="RuleBase" id="RU365014"/>
    </source>
</evidence>
<reference evidence="7" key="1">
    <citation type="journal article" date="2019" name="Int. J. Syst. Evol. Microbiol.">
        <title>The Global Catalogue of Microorganisms (GCM) 10K type strain sequencing project: providing services to taxonomists for standard genome sequencing and annotation.</title>
        <authorList>
            <consortium name="The Broad Institute Genomics Platform"/>
            <consortium name="The Broad Institute Genome Sequencing Center for Infectious Disease"/>
            <person name="Wu L."/>
            <person name="Ma J."/>
        </authorList>
    </citation>
    <scope>NUCLEOTIDE SEQUENCE [LARGE SCALE GENOMIC DNA]</scope>
    <source>
        <strain evidence="7">CGMCC 1.5362</strain>
    </source>
</reference>